<dbReference type="PROSITE" id="PS50235">
    <property type="entry name" value="USP_3"/>
    <property type="match status" value="1"/>
</dbReference>
<sequence>MSAGSSVANKPEGASGSVSQVEALFQRRIEFHRARKPYSSFSSPDGDFRLETLNPSSGPDRPGVSAAAAVSSRSGEGRFYEHGLDPELSFRITFRRIGAGLANLGNTCFLNSVIQCLTYTEPFAAYLQSGKHKSSCHTTGFCAMCALQNHVITALQSSGKILSPSHLVKNLRCISRNFRNSRQEDAHEYMVNLLESMHKCCLPSGVPSESPSAYERSLVHKIFGGRLRSQVKCMQCSYSSSKFDPFLDLSLEIVKADSLRKALAHFTAVEQLDGGQRQYQCQRCKEKVRALKQLTIHKAPYVLTIHLKRFGSHVPGQKIDKKVTFEPTLDLKPFVSDQHGGDLKYTLYGVLVHAGWSTHSGHYYCYVRTSSGMWHSLDDNQVRQVSEKIVLVQKAYMLFYVRDRGSTPKGSINTVCKDNISASAIGKKLIPESSSLVSSGAAQISATERKLSTSESISVKTRTDATNIQSGLVDASSPNPLHQAASTLRKNDNNALSEVPELHNNTQVIRKNYFLQSDGNFLPKGIQQIISTSVVHSKSPMRPPVGTILQEVNKDSVVVKAISKASCENDSPFISQSGRSDSEKCHRSGGSNGVVKSGVLVAQPKNSGSPDPESQKNEIKLIKERDTAKQMRYNSFSCAFQHPVFCCFNINMLSYFPVQTTCHNERCSLNLQSCKENIPEQGKPILVDISKGLGTPSSFLQKEACGEGKIDKQMGLKPKKLAKYPQVGLHFGRNHLFLSSLNLRLINKFKKRKKPHLSSKNSPKDNNIILDSHGASTSEATENVSVHKHSHLEHSCSGLIKADNAKNVKWRKYSNSESLNVAGGGEELNSIKNAVLDPNQLPRTCLDTAEKVLSSRVIDADDKLLPRHDFLKLMMGGLKETTVPRWDDTELPKLELNGPESSRRTSIGYVLDEWDEEYDQGKRKKLRKCQPSFAGSNLFQETANLKAWKKSNSKPDETRFGNQPFRI</sequence>
<dbReference type="PANTHER" id="PTHR24006">
    <property type="entry name" value="UBIQUITIN CARBOXYL-TERMINAL HYDROLASE"/>
    <property type="match status" value="1"/>
</dbReference>
<evidence type="ECO:0000256" key="3">
    <source>
        <dbReference type="SAM" id="MobiDB-lite"/>
    </source>
</evidence>
<dbReference type="InterPro" id="IPR050164">
    <property type="entry name" value="Peptidase_C19"/>
</dbReference>
<comment type="similarity">
    <text evidence="1 2">Belongs to the peptidase C19 family.</text>
</comment>
<dbReference type="Gene3D" id="3.90.70.10">
    <property type="entry name" value="Cysteine proteinases"/>
    <property type="match status" value="1"/>
</dbReference>
<dbReference type="SUPFAM" id="SSF54001">
    <property type="entry name" value="Cysteine proteinases"/>
    <property type="match status" value="1"/>
</dbReference>
<dbReference type="InterPro" id="IPR018200">
    <property type="entry name" value="USP_CS"/>
</dbReference>
<accession>A0A8D7AGG6</accession>
<dbReference type="InterPro" id="IPR001394">
    <property type="entry name" value="Peptidase_C19_UCH"/>
</dbReference>
<dbReference type="GO" id="GO:0004843">
    <property type="term" value="F:cysteine-type deubiquitinase activity"/>
    <property type="evidence" value="ECO:0007669"/>
    <property type="project" value="UniProtKB-UniRule"/>
</dbReference>
<gene>
    <name evidence="5" type="ORF">GSMUA_207380.1</name>
</gene>
<dbReference type="EC" id="3.4.19.12" evidence="2"/>
<dbReference type="CDD" id="cd02661">
    <property type="entry name" value="Peptidase_C19E"/>
    <property type="match status" value="1"/>
</dbReference>
<feature type="region of interest" description="Disordered" evidence="3">
    <location>
        <begin position="36"/>
        <end position="65"/>
    </location>
</feature>
<organism evidence="5">
    <name type="scientific">Musa acuminata subsp. malaccensis</name>
    <name type="common">Wild banana</name>
    <name type="synonym">Musa malaccensis</name>
    <dbReference type="NCBI Taxonomy" id="214687"/>
    <lineage>
        <taxon>Eukaryota</taxon>
        <taxon>Viridiplantae</taxon>
        <taxon>Streptophyta</taxon>
        <taxon>Embryophyta</taxon>
        <taxon>Tracheophyta</taxon>
        <taxon>Spermatophyta</taxon>
        <taxon>Magnoliopsida</taxon>
        <taxon>Liliopsida</taxon>
        <taxon>Zingiberales</taxon>
        <taxon>Musaceae</taxon>
        <taxon>Musa</taxon>
    </lineage>
</organism>
<comment type="function">
    <text evidence="2">Recognizes and hydrolyzes the peptide bond at the C-terminal Gly of ubiquitin. Involved in the processing of poly-ubiquitin precursors as well as that of ubiquitinated proteins.</text>
</comment>
<dbReference type="InterPro" id="IPR038765">
    <property type="entry name" value="Papain-like_cys_pep_sf"/>
</dbReference>
<protein>
    <recommendedName>
        <fullName evidence="2">Ubiquitin carboxyl-terminal hydrolase</fullName>
        <ecNumber evidence="2">3.4.19.12</ecNumber>
    </recommendedName>
</protein>
<dbReference type="FunFam" id="3.90.70.10:FF:000078">
    <property type="entry name" value="Ubiquitin carboxyl-terminal hydrolase 23"/>
    <property type="match status" value="1"/>
</dbReference>
<dbReference type="PANTHER" id="PTHR24006:SF663">
    <property type="entry name" value="UBIQUITIN CARBOXYL-TERMINAL HYDROLASE 23"/>
    <property type="match status" value="1"/>
</dbReference>
<evidence type="ECO:0000256" key="1">
    <source>
        <dbReference type="ARBA" id="ARBA00009085"/>
    </source>
</evidence>
<dbReference type="InterPro" id="IPR028889">
    <property type="entry name" value="USP"/>
</dbReference>
<feature type="region of interest" description="Disordered" evidence="3">
    <location>
        <begin position="572"/>
        <end position="597"/>
    </location>
</feature>
<dbReference type="GO" id="GO:0006508">
    <property type="term" value="P:proteolysis"/>
    <property type="evidence" value="ECO:0007669"/>
    <property type="project" value="UniProtKB-KW"/>
</dbReference>
<dbReference type="GO" id="GO:0016579">
    <property type="term" value="P:protein deubiquitination"/>
    <property type="evidence" value="ECO:0007669"/>
    <property type="project" value="InterPro"/>
</dbReference>
<name>A0A8D7AGG6_MUSAM</name>
<reference evidence="5" key="1">
    <citation type="submission" date="2021-03" db="EMBL/GenBank/DDBJ databases">
        <authorList>
            <consortium name="Genoscope - CEA"/>
            <person name="William W."/>
        </authorList>
    </citation>
    <scope>NUCLEOTIDE SEQUENCE</scope>
    <source>
        <strain evidence="5">Doubled-haploid Pahang</strain>
    </source>
</reference>
<evidence type="ECO:0000256" key="2">
    <source>
        <dbReference type="RuleBase" id="RU366025"/>
    </source>
</evidence>
<dbReference type="AlphaFoldDB" id="A0A8D7AGG6"/>
<dbReference type="PROSITE" id="PS00973">
    <property type="entry name" value="USP_2"/>
    <property type="match status" value="1"/>
</dbReference>
<evidence type="ECO:0000313" key="5">
    <source>
        <dbReference type="EMBL" id="CAG1849152.1"/>
    </source>
</evidence>
<keyword evidence="2" id="KW-0378">Hydrolase</keyword>
<evidence type="ECO:0000259" key="4">
    <source>
        <dbReference type="PROSITE" id="PS50235"/>
    </source>
</evidence>
<keyword evidence="2" id="KW-0788">Thiol protease</keyword>
<feature type="domain" description="USP" evidence="4">
    <location>
        <begin position="99"/>
        <end position="403"/>
    </location>
</feature>
<keyword evidence="2" id="KW-0833">Ubl conjugation pathway</keyword>
<keyword evidence="2" id="KW-0645">Protease</keyword>
<comment type="catalytic activity">
    <reaction evidence="2">
        <text>Thiol-dependent hydrolysis of ester, thioester, amide, peptide and isopeptide bonds formed by the C-terminal Gly of ubiquitin (a 76-residue protein attached to proteins as an intracellular targeting signal).</text>
        <dbReference type="EC" id="3.4.19.12"/>
    </reaction>
</comment>
<proteinExistence type="inferred from homology"/>
<dbReference type="Pfam" id="PF00443">
    <property type="entry name" value="UCH"/>
    <property type="match status" value="1"/>
</dbReference>
<dbReference type="EMBL" id="HG996468">
    <property type="protein sequence ID" value="CAG1849152.1"/>
    <property type="molecule type" value="Genomic_DNA"/>
</dbReference>
<dbReference type="PROSITE" id="PS00972">
    <property type="entry name" value="USP_1"/>
    <property type="match status" value="1"/>
</dbReference>